<dbReference type="PANTHER" id="PTHR18763:SF0">
    <property type="entry name" value="WD REPEAT-CONTAINING PROTEIN 18"/>
    <property type="match status" value="1"/>
</dbReference>
<proteinExistence type="predicted"/>
<keyword evidence="1 3" id="KW-0853">WD repeat</keyword>
<dbReference type="InterPro" id="IPR020472">
    <property type="entry name" value="WD40_PAC1"/>
</dbReference>
<dbReference type="GO" id="GO:0006261">
    <property type="term" value="P:DNA-templated DNA replication"/>
    <property type="evidence" value="ECO:0007669"/>
    <property type="project" value="TreeGrafter"/>
</dbReference>
<dbReference type="PANTHER" id="PTHR18763">
    <property type="entry name" value="WD-REPEAT PROTEIN 18"/>
    <property type="match status" value="1"/>
</dbReference>
<dbReference type="InterPro" id="IPR036322">
    <property type="entry name" value="WD40_repeat_dom_sf"/>
</dbReference>
<name>A0A8T2SN91_CERRI</name>
<dbReference type="PROSITE" id="PS50082">
    <property type="entry name" value="WD_REPEATS_2"/>
    <property type="match status" value="3"/>
</dbReference>
<feature type="repeat" description="WD" evidence="3">
    <location>
        <begin position="171"/>
        <end position="212"/>
    </location>
</feature>
<dbReference type="Proteomes" id="UP000825935">
    <property type="component" value="Chromosome 19"/>
</dbReference>
<accession>A0A8T2SN91</accession>
<feature type="repeat" description="WD" evidence="3">
    <location>
        <begin position="77"/>
        <end position="120"/>
    </location>
</feature>
<dbReference type="AlphaFoldDB" id="A0A8T2SN91"/>
<gene>
    <name evidence="4" type="ORF">KP509_19G040300</name>
</gene>
<dbReference type="SUPFAM" id="SSF50978">
    <property type="entry name" value="WD40 repeat-like"/>
    <property type="match status" value="1"/>
</dbReference>
<protein>
    <submittedName>
        <fullName evidence="4">Uncharacterized protein</fullName>
    </submittedName>
</protein>
<feature type="repeat" description="WD" evidence="3">
    <location>
        <begin position="19"/>
        <end position="50"/>
    </location>
</feature>
<dbReference type="OrthoDB" id="756370at2759"/>
<sequence length="344" mass="38039">MSGIVYLWEVSSWRLLATWKAHCKGVSCLVFSNDNSLLFSGADDGTVMVWPLVRIVEKNEAEQSTVSAKPKPFLYKWSGHRASVTTILLSTGISNSLVVTSSLDQTCKVWSLGYGQLLQSFKLHAAIVSAVLHENRELYMGTTAGNIVNCVLDLPYISSSSIMTRALCSDGVAHGSSVNALALWEDGISLLSGSDDKFIRKWDIRTAGIVKEQLAKGPVTNLLIVPQGTVSAQCNGFSIQNPWTLQVPFSDSFNNSVEGFCEIPDPIVHLHKTFSKYKSSDPGHAYSVFCLDNHIIELQHESTQGALEMKINMLRERKVQACKTSQEYVKQIELLRALYSEIHH</sequence>
<dbReference type="EMBL" id="CM035424">
    <property type="protein sequence ID" value="KAH7352334.1"/>
    <property type="molecule type" value="Genomic_DNA"/>
</dbReference>
<evidence type="ECO:0000313" key="5">
    <source>
        <dbReference type="Proteomes" id="UP000825935"/>
    </source>
</evidence>
<dbReference type="PROSITE" id="PS50294">
    <property type="entry name" value="WD_REPEATS_REGION"/>
    <property type="match status" value="2"/>
</dbReference>
<dbReference type="PRINTS" id="PR00320">
    <property type="entry name" value="GPROTEINBRPT"/>
</dbReference>
<dbReference type="Gene3D" id="2.130.10.10">
    <property type="entry name" value="YVTN repeat-like/Quinoprotein amine dehydrogenase"/>
    <property type="match status" value="2"/>
</dbReference>
<keyword evidence="5" id="KW-1185">Reference proteome</keyword>
<dbReference type="Pfam" id="PF00400">
    <property type="entry name" value="WD40"/>
    <property type="match status" value="3"/>
</dbReference>
<dbReference type="SMART" id="SM00320">
    <property type="entry name" value="WD40"/>
    <property type="match status" value="3"/>
</dbReference>
<evidence type="ECO:0000256" key="2">
    <source>
        <dbReference type="ARBA" id="ARBA00022737"/>
    </source>
</evidence>
<evidence type="ECO:0000256" key="1">
    <source>
        <dbReference type="ARBA" id="ARBA00022574"/>
    </source>
</evidence>
<dbReference type="GO" id="GO:0120330">
    <property type="term" value="C:rixosome complex"/>
    <property type="evidence" value="ECO:0007669"/>
    <property type="project" value="TreeGrafter"/>
</dbReference>
<dbReference type="EMBL" id="CM035424">
    <property type="protein sequence ID" value="KAH7352336.1"/>
    <property type="molecule type" value="Genomic_DNA"/>
</dbReference>
<dbReference type="GO" id="GO:0006364">
    <property type="term" value="P:rRNA processing"/>
    <property type="evidence" value="ECO:0007669"/>
    <property type="project" value="TreeGrafter"/>
</dbReference>
<dbReference type="InterPro" id="IPR045227">
    <property type="entry name" value="WDR18/Ipi3/RID3"/>
</dbReference>
<evidence type="ECO:0000256" key="3">
    <source>
        <dbReference type="PROSITE-ProRule" id="PRU00221"/>
    </source>
</evidence>
<reference evidence="4" key="1">
    <citation type="submission" date="2021-08" db="EMBL/GenBank/DDBJ databases">
        <title>WGS assembly of Ceratopteris richardii.</title>
        <authorList>
            <person name="Marchant D.B."/>
            <person name="Chen G."/>
            <person name="Jenkins J."/>
            <person name="Shu S."/>
            <person name="Leebens-Mack J."/>
            <person name="Grimwood J."/>
            <person name="Schmutz J."/>
            <person name="Soltis P."/>
            <person name="Soltis D."/>
            <person name="Chen Z.-H."/>
        </authorList>
    </citation>
    <scope>NUCLEOTIDE SEQUENCE</scope>
    <source>
        <strain evidence="4">Whitten #5841</strain>
        <tissue evidence="4">Leaf</tissue>
    </source>
</reference>
<dbReference type="GO" id="GO:0005656">
    <property type="term" value="C:nuclear pre-replicative complex"/>
    <property type="evidence" value="ECO:0007669"/>
    <property type="project" value="TreeGrafter"/>
</dbReference>
<dbReference type="InterPro" id="IPR015943">
    <property type="entry name" value="WD40/YVTN_repeat-like_dom_sf"/>
</dbReference>
<keyword evidence="2" id="KW-0677">Repeat</keyword>
<comment type="caution">
    <text evidence="4">The sequence shown here is derived from an EMBL/GenBank/DDBJ whole genome shotgun (WGS) entry which is preliminary data.</text>
</comment>
<evidence type="ECO:0000313" key="4">
    <source>
        <dbReference type="EMBL" id="KAH7352334.1"/>
    </source>
</evidence>
<organism evidence="4 5">
    <name type="scientific">Ceratopteris richardii</name>
    <name type="common">Triangle waterfern</name>
    <dbReference type="NCBI Taxonomy" id="49495"/>
    <lineage>
        <taxon>Eukaryota</taxon>
        <taxon>Viridiplantae</taxon>
        <taxon>Streptophyta</taxon>
        <taxon>Embryophyta</taxon>
        <taxon>Tracheophyta</taxon>
        <taxon>Polypodiopsida</taxon>
        <taxon>Polypodiidae</taxon>
        <taxon>Polypodiales</taxon>
        <taxon>Pteridineae</taxon>
        <taxon>Pteridaceae</taxon>
        <taxon>Parkerioideae</taxon>
        <taxon>Ceratopteris</taxon>
    </lineage>
</organism>
<dbReference type="InterPro" id="IPR001680">
    <property type="entry name" value="WD40_rpt"/>
</dbReference>